<dbReference type="Gene3D" id="2.60.120.200">
    <property type="match status" value="1"/>
</dbReference>
<sequence length="214" mass="23397">DLTEEMRLWVSLLLAAISTATAGATVKSLLFPSETSTSYVDLSPLKSLTLSAFTLCMRVATEVQVGSPVWKVLKVVSLSRLSFYLSGDGVYFSVPELGALETHVCFTWDSQSGATAVYLDGRKSLTKIYKKVHVVRAGGKVLLGQDPDNFLGDFDAQQSFVGEMYDVNLWDSALSPSEIRDLASGRQVQRANVIDWATVQVQSHGEVQVLSREL</sequence>
<dbReference type="PANTHER" id="PTHR45869">
    <property type="entry name" value="C-REACTIVE PROTEIN-RELATED"/>
    <property type="match status" value="1"/>
</dbReference>
<dbReference type="Ensembl" id="ENSSFAT00005024130.1">
    <property type="protein sequence ID" value="ENSSFAP00005023174.1"/>
    <property type="gene ID" value="ENSSFAG00005011921.1"/>
</dbReference>
<evidence type="ECO:0000313" key="8">
    <source>
        <dbReference type="Ensembl" id="ENSSFAP00005023174.1"/>
    </source>
</evidence>
<evidence type="ECO:0000256" key="5">
    <source>
        <dbReference type="PROSITE-ProRule" id="PRU01172"/>
    </source>
</evidence>
<protein>
    <recommendedName>
        <fullName evidence="6">Pentraxin family member</fullName>
    </recommendedName>
</protein>
<evidence type="ECO:0000259" key="7">
    <source>
        <dbReference type="PROSITE" id="PS51828"/>
    </source>
</evidence>
<dbReference type="PROSITE" id="PS00289">
    <property type="entry name" value="PTX_1"/>
    <property type="match status" value="1"/>
</dbReference>
<comment type="caution">
    <text evidence="5">Lacks conserved residue(s) required for the propagation of feature annotation.</text>
</comment>
<comment type="subunit">
    <text evidence="6">Homopentamer. Pentaxin (or pentraxin) have a discoid arrangement of 5 non-covalently bound subunits.</text>
</comment>
<dbReference type="OMA" id="FWTSTIS"/>
<gene>
    <name evidence="8" type="primary">LOC115386910</name>
</gene>
<keyword evidence="1 6" id="KW-0479">Metal-binding</keyword>
<evidence type="ECO:0000256" key="2">
    <source>
        <dbReference type="ARBA" id="ARBA00022729"/>
    </source>
</evidence>
<dbReference type="InterPro" id="IPR030476">
    <property type="entry name" value="Pentaxin_CS"/>
</dbReference>
<dbReference type="PROSITE" id="PS51828">
    <property type="entry name" value="PTX_2"/>
    <property type="match status" value="1"/>
</dbReference>
<dbReference type="SMART" id="SM00159">
    <property type="entry name" value="PTX"/>
    <property type="match status" value="1"/>
</dbReference>
<dbReference type="PRINTS" id="PR00895">
    <property type="entry name" value="PENTAXIN"/>
</dbReference>
<dbReference type="GO" id="GO:0046872">
    <property type="term" value="F:metal ion binding"/>
    <property type="evidence" value="ECO:0007669"/>
    <property type="project" value="UniProtKB-KW"/>
</dbReference>
<dbReference type="InterPro" id="IPR013320">
    <property type="entry name" value="ConA-like_dom_sf"/>
</dbReference>
<accession>A0A672H406</accession>
<organism evidence="8 9">
    <name type="scientific">Salarias fasciatus</name>
    <name type="common">Jewelled blenny</name>
    <name type="synonym">Blennius fasciatus</name>
    <dbReference type="NCBI Taxonomy" id="181472"/>
    <lineage>
        <taxon>Eukaryota</taxon>
        <taxon>Metazoa</taxon>
        <taxon>Chordata</taxon>
        <taxon>Craniata</taxon>
        <taxon>Vertebrata</taxon>
        <taxon>Euteleostomi</taxon>
        <taxon>Actinopterygii</taxon>
        <taxon>Neopterygii</taxon>
        <taxon>Teleostei</taxon>
        <taxon>Neoteleostei</taxon>
        <taxon>Acanthomorphata</taxon>
        <taxon>Ovalentaria</taxon>
        <taxon>Blenniimorphae</taxon>
        <taxon>Blenniiformes</taxon>
        <taxon>Blennioidei</taxon>
        <taxon>Blenniidae</taxon>
        <taxon>Salariinae</taxon>
        <taxon>Salarias</taxon>
    </lineage>
</organism>
<dbReference type="InParanoid" id="A0A672H406"/>
<dbReference type="AlphaFoldDB" id="A0A672H406"/>
<comment type="similarity">
    <text evidence="6">Belongs to the pentraxin family.</text>
</comment>
<keyword evidence="2" id="KW-0732">Signal</keyword>
<feature type="domain" description="Pentraxin (PTX)" evidence="7">
    <location>
        <begin position="25"/>
        <end position="214"/>
    </location>
</feature>
<evidence type="ECO:0000256" key="3">
    <source>
        <dbReference type="ARBA" id="ARBA00022837"/>
    </source>
</evidence>
<reference evidence="8" key="1">
    <citation type="submission" date="2019-06" db="EMBL/GenBank/DDBJ databases">
        <authorList>
            <consortium name="Wellcome Sanger Institute Data Sharing"/>
        </authorList>
    </citation>
    <scope>NUCLEOTIDE SEQUENCE [LARGE SCALE GENOMIC DNA]</scope>
</reference>
<reference evidence="8" key="2">
    <citation type="submission" date="2025-08" db="UniProtKB">
        <authorList>
            <consortium name="Ensembl"/>
        </authorList>
    </citation>
    <scope>IDENTIFICATION</scope>
</reference>
<dbReference type="InterPro" id="IPR001759">
    <property type="entry name" value="PTX_dom"/>
</dbReference>
<keyword evidence="9" id="KW-1185">Reference proteome</keyword>
<dbReference type="GO" id="GO:0005576">
    <property type="term" value="C:extracellular region"/>
    <property type="evidence" value="ECO:0007669"/>
    <property type="project" value="UniProtKB-SubCell"/>
</dbReference>
<dbReference type="InterPro" id="IPR051005">
    <property type="entry name" value="Pentraxin_domain"/>
</dbReference>
<evidence type="ECO:0000256" key="1">
    <source>
        <dbReference type="ARBA" id="ARBA00022723"/>
    </source>
</evidence>
<evidence type="ECO:0000256" key="4">
    <source>
        <dbReference type="ARBA" id="ARBA00023157"/>
    </source>
</evidence>
<dbReference type="Pfam" id="PF00354">
    <property type="entry name" value="Pentaxin"/>
    <property type="match status" value="1"/>
</dbReference>
<evidence type="ECO:0000313" key="9">
    <source>
        <dbReference type="Proteomes" id="UP000472267"/>
    </source>
</evidence>
<dbReference type="Proteomes" id="UP000472267">
    <property type="component" value="Chromosome 4"/>
</dbReference>
<comment type="cofactor">
    <cofactor evidence="6">
        <name>Ca(2+)</name>
        <dbReference type="ChEBI" id="CHEBI:29108"/>
    </cofactor>
    <text evidence="6">Binds 2 calcium ions per subunit.</text>
</comment>
<evidence type="ECO:0000256" key="6">
    <source>
        <dbReference type="RuleBase" id="RU362112"/>
    </source>
</evidence>
<keyword evidence="4" id="KW-1015">Disulfide bond</keyword>
<keyword evidence="3 6" id="KW-0106">Calcium</keyword>
<proteinExistence type="inferred from homology"/>
<reference evidence="8" key="3">
    <citation type="submission" date="2025-09" db="UniProtKB">
        <authorList>
            <consortium name="Ensembl"/>
        </authorList>
    </citation>
    <scope>IDENTIFICATION</scope>
</reference>
<dbReference type="PANTHER" id="PTHR45869:SF2">
    <property type="entry name" value="C-REACTIVE PROTEIN-RELATED"/>
    <property type="match status" value="1"/>
</dbReference>
<name>A0A672H406_SALFA</name>
<comment type="subcellular location">
    <subcellularLocation>
        <location evidence="6">Secreted</location>
    </subcellularLocation>
</comment>
<dbReference type="SUPFAM" id="SSF49899">
    <property type="entry name" value="Concanavalin A-like lectins/glucanases"/>
    <property type="match status" value="1"/>
</dbReference>